<comment type="caution">
    <text evidence="2">The sequence shown here is derived from an EMBL/GenBank/DDBJ whole genome shotgun (WGS) entry which is preliminary data.</text>
</comment>
<dbReference type="PANTHER" id="PTHR39441:SF1">
    <property type="entry name" value="DUF2252 DOMAIN-CONTAINING PROTEIN"/>
    <property type="match status" value="1"/>
</dbReference>
<evidence type="ECO:0000256" key="1">
    <source>
        <dbReference type="SAM" id="MobiDB-lite"/>
    </source>
</evidence>
<protein>
    <submittedName>
        <fullName evidence="2">DUF2252 domain-containing protein</fullName>
    </submittedName>
</protein>
<evidence type="ECO:0000313" key="3">
    <source>
        <dbReference type="Proteomes" id="UP001165586"/>
    </source>
</evidence>
<sequence>MSTHLSRLQHEHGRHLTIAEATARGRALRDSVPRSMHREGGRPTASGRDPLAILAEQNADRLEHLVPLRRERMLQSPFAFYRGTAGIMAADLAGSPTTGIDVVSCGDAHLSNFGFFASPQRSLVFDLNDFDEAAPAPWEWDVKRLVTSAVIGARDARLGEKAVRRAALATATAYRTGLREMMRINALERYYTRIDTDELHPELDSAAQKVLDKATRQARRRTSSAYVEKISTRLDDGTLLIVEDPPVLTHVPEAVETEVEELFERYRTTVPADIALLLSHFVLSDLAMRVVGVGSVGTRCYILVLTGPAGESLVLQVKEAQTSVLETYGGTGARAARIVSRAIGGDERSRWSEGRRVVDNQRILQAVSDPFLGYLRFGGRDFYVRQFRDMKGSIDTARLAAEQFITYARGCGTVLARAHAQSLDAPVVAGYLGASREFDRAVADWALDYADQSLADFEAFRAAV</sequence>
<proteinExistence type="predicted"/>
<name>A0ABT2H679_9MICO</name>
<gene>
    <name evidence="2" type="ORF">N1032_17020</name>
</gene>
<accession>A0ABT2H679</accession>
<feature type="region of interest" description="Disordered" evidence="1">
    <location>
        <begin position="22"/>
        <end position="48"/>
    </location>
</feature>
<dbReference type="Proteomes" id="UP001165586">
    <property type="component" value="Unassembled WGS sequence"/>
</dbReference>
<keyword evidence="3" id="KW-1185">Reference proteome</keyword>
<dbReference type="RefSeq" id="WP_259540377.1">
    <property type="nucleotide sequence ID" value="NZ_JANLCJ010000006.1"/>
</dbReference>
<dbReference type="InterPro" id="IPR018721">
    <property type="entry name" value="DUF2252"/>
</dbReference>
<dbReference type="Pfam" id="PF10009">
    <property type="entry name" value="DUF2252"/>
    <property type="match status" value="1"/>
</dbReference>
<evidence type="ECO:0000313" key="2">
    <source>
        <dbReference type="EMBL" id="MCS5735451.1"/>
    </source>
</evidence>
<organism evidence="2 3">
    <name type="scientific">Herbiconiux daphne</name>
    <dbReference type="NCBI Taxonomy" id="2970914"/>
    <lineage>
        <taxon>Bacteria</taxon>
        <taxon>Bacillati</taxon>
        <taxon>Actinomycetota</taxon>
        <taxon>Actinomycetes</taxon>
        <taxon>Micrococcales</taxon>
        <taxon>Microbacteriaceae</taxon>
        <taxon>Herbiconiux</taxon>
    </lineage>
</organism>
<reference evidence="2" key="1">
    <citation type="submission" date="2022-08" db="EMBL/GenBank/DDBJ databases">
        <authorList>
            <person name="Deng Y."/>
            <person name="Han X.-F."/>
            <person name="Zhang Y.-Q."/>
        </authorList>
    </citation>
    <scope>NUCLEOTIDE SEQUENCE</scope>
    <source>
        <strain evidence="2">CPCC 203386</strain>
    </source>
</reference>
<dbReference type="PANTHER" id="PTHR39441">
    <property type="entry name" value="DUF2252 DOMAIN-CONTAINING PROTEIN"/>
    <property type="match status" value="1"/>
</dbReference>
<feature type="compositionally biased region" description="Basic and acidic residues" evidence="1">
    <location>
        <begin position="27"/>
        <end position="41"/>
    </location>
</feature>
<dbReference type="EMBL" id="JANLCJ010000006">
    <property type="protein sequence ID" value="MCS5735451.1"/>
    <property type="molecule type" value="Genomic_DNA"/>
</dbReference>